<proteinExistence type="predicted"/>
<dbReference type="Proteomes" id="UP001301869">
    <property type="component" value="Chromosome"/>
</dbReference>
<accession>A0ABY9Z2U0</accession>
<dbReference type="EMBL" id="CP119391">
    <property type="protein sequence ID" value="WNK21207.1"/>
    <property type="molecule type" value="Genomic_DNA"/>
</dbReference>
<evidence type="ECO:0000313" key="2">
    <source>
        <dbReference type="EMBL" id="WNK21207.1"/>
    </source>
</evidence>
<evidence type="ECO:0000313" key="3">
    <source>
        <dbReference type="Proteomes" id="UP001301869"/>
    </source>
</evidence>
<dbReference type="RefSeq" id="WP_311885191.1">
    <property type="nucleotide sequence ID" value="NZ_CP119391.1"/>
</dbReference>
<name>A0ABY9Z2U0_9GAMM</name>
<evidence type="ECO:0000256" key="1">
    <source>
        <dbReference type="SAM" id="MobiDB-lite"/>
    </source>
</evidence>
<feature type="region of interest" description="Disordered" evidence="1">
    <location>
        <begin position="425"/>
        <end position="455"/>
    </location>
</feature>
<reference evidence="2 3" key="1">
    <citation type="submission" date="2023-03" db="EMBL/GenBank/DDBJ databases">
        <title>Halomonas sp. nov., isolated from Korean tranditional fermented seafood 'Jeotgal'.</title>
        <authorList>
            <person name="Kim B."/>
            <person name="Shin N.-R."/>
        </authorList>
    </citation>
    <scope>NUCLEOTIDE SEQUENCE [LARGE SCALE GENOMIC DNA]</scope>
    <source>
        <strain evidence="2 3">SG2L-4</strain>
    </source>
</reference>
<organism evidence="2 3">
    <name type="scientific">Halomonas piscis</name>
    <dbReference type="NCBI Taxonomy" id="3031727"/>
    <lineage>
        <taxon>Bacteria</taxon>
        <taxon>Pseudomonadati</taxon>
        <taxon>Pseudomonadota</taxon>
        <taxon>Gammaproteobacteria</taxon>
        <taxon>Oceanospirillales</taxon>
        <taxon>Halomonadaceae</taxon>
        <taxon>Halomonas</taxon>
    </lineage>
</organism>
<protein>
    <submittedName>
        <fullName evidence="2">Inovirus-type Gp2 protein</fullName>
    </submittedName>
</protein>
<feature type="compositionally biased region" description="Basic residues" evidence="1">
    <location>
        <begin position="437"/>
        <end position="447"/>
    </location>
</feature>
<sequence length="455" mass="53155">MAASPMEAGWENNFPLKNIYFFEFYEGTIQLHFLPIRNDIMKRPRRDDQLRASDTSPILALRQGKHMGPFDQYELAIIDSLREVEKLTQNLAEGAALNLSLKDEFLPKSFHQNIQDASYGINNRGRLWQIHYCLEKINDALKALPVEHLSIHTQAFHRAFMTSQTLQEKHPHHASIQNATATLIHEKISRPQHSYLHLSWVEIRTKTFTFDEAQHHLLVINEHLSYLVKLLRHSDVKKHHRLRKNQSKKHEETIKNVFNQSFKKSPEVLFIFLDLSTSSYVDEANRILNEMKGKKYIDYHSINEARKNFLKKRNHHPLFNGLINYVWKYRYTHGEGITCMMLLIYNAVLETQQYSLTHALGKYWESVAGQGSSYKTPILNSNQRAQEQYFGLLKKDSEEAQRGIDALARFMGLYQMYVKPESPKNMHTFGTSSIKKTTNKKKKNNHLPKKDKGKP</sequence>
<gene>
    <name evidence="2" type="ORF">P1P91_05905</name>
</gene>
<keyword evidence="3" id="KW-1185">Reference proteome</keyword>